<keyword evidence="3" id="KW-1185">Reference proteome</keyword>
<dbReference type="EMBL" id="FQVA01000003">
    <property type="protein sequence ID" value="SHF76499.1"/>
    <property type="molecule type" value="Genomic_DNA"/>
</dbReference>
<evidence type="ECO:0000313" key="3">
    <source>
        <dbReference type="Proteomes" id="UP000184170"/>
    </source>
</evidence>
<feature type="chain" id="PRO_5009909781" description="DUF2059 domain-containing protein" evidence="1">
    <location>
        <begin position="24"/>
        <end position="185"/>
    </location>
</feature>
<dbReference type="OrthoDB" id="5738814at2"/>
<dbReference type="Proteomes" id="UP000184170">
    <property type="component" value="Unassembled WGS sequence"/>
</dbReference>
<proteinExistence type="predicted"/>
<keyword evidence="1" id="KW-0732">Signal</keyword>
<dbReference type="STRING" id="494016.SAMN04487965_2645"/>
<feature type="signal peptide" evidence="1">
    <location>
        <begin position="1"/>
        <end position="23"/>
    </location>
</feature>
<dbReference type="RefSeq" id="WP_143186990.1">
    <property type="nucleotide sequence ID" value="NZ_FQVA01000003.1"/>
</dbReference>
<gene>
    <name evidence="2" type="ORF">SAMN04487965_2645</name>
</gene>
<name>A0A1M5EB88_9GAMM</name>
<dbReference type="AlphaFoldDB" id="A0A1M5EB88"/>
<accession>A0A1M5EB88</accession>
<evidence type="ECO:0000256" key="1">
    <source>
        <dbReference type="SAM" id="SignalP"/>
    </source>
</evidence>
<reference evidence="3" key="1">
    <citation type="submission" date="2016-11" db="EMBL/GenBank/DDBJ databases">
        <authorList>
            <person name="Varghese N."/>
            <person name="Submissions S."/>
        </authorList>
    </citation>
    <scope>NUCLEOTIDE SEQUENCE [LARGE SCALE GENOMIC DNA]</scope>
    <source>
        <strain evidence="3">CGMCC 1.7063</strain>
    </source>
</reference>
<evidence type="ECO:0008006" key="4">
    <source>
        <dbReference type="Google" id="ProtNLM"/>
    </source>
</evidence>
<evidence type="ECO:0000313" key="2">
    <source>
        <dbReference type="EMBL" id="SHF76499.1"/>
    </source>
</evidence>
<protein>
    <recommendedName>
        <fullName evidence="4">DUF2059 domain-containing protein</fullName>
    </recommendedName>
</protein>
<organism evidence="2 3">
    <name type="scientific">Microbulbifer donghaiensis</name>
    <dbReference type="NCBI Taxonomy" id="494016"/>
    <lineage>
        <taxon>Bacteria</taxon>
        <taxon>Pseudomonadati</taxon>
        <taxon>Pseudomonadota</taxon>
        <taxon>Gammaproteobacteria</taxon>
        <taxon>Cellvibrionales</taxon>
        <taxon>Microbulbiferaceae</taxon>
        <taxon>Microbulbifer</taxon>
    </lineage>
</organism>
<sequence>MSRKKLLAFGFLLGAPLAIPALAQQAGNPSDLDVTLTVVEDAESVEDVLNSIELPPDIREAAEETLAAVMAAVSAAQRGDVKSKEDAEALVREAVARSSELAANARLSADAASEDAQRAAEVAREAVEEAVKNALSGADMQGVIEQMMQDILNSLPDDIRNQLTLDLDSLIDQAKQGLPPAPGEG</sequence>